<dbReference type="EMBL" id="UINC01178690">
    <property type="protein sequence ID" value="SVD86994.1"/>
    <property type="molecule type" value="Genomic_DNA"/>
</dbReference>
<sequence>MAISEISTLTFLGNTDTSTASLAGGLLLKYSVYTLFTSAYCFMSFKKI</sequence>
<name>A0A382YUU3_9ZZZZ</name>
<proteinExistence type="predicted"/>
<feature type="non-terminal residue" evidence="2">
    <location>
        <position position="48"/>
    </location>
</feature>
<accession>A0A382YUU3</accession>
<reference evidence="2" key="1">
    <citation type="submission" date="2018-05" db="EMBL/GenBank/DDBJ databases">
        <authorList>
            <person name="Lanie J.A."/>
            <person name="Ng W.-L."/>
            <person name="Kazmierczak K.M."/>
            <person name="Andrzejewski T.M."/>
            <person name="Davidsen T.M."/>
            <person name="Wayne K.J."/>
            <person name="Tettelin H."/>
            <person name="Glass J.I."/>
            <person name="Rusch D."/>
            <person name="Podicherti R."/>
            <person name="Tsui H.-C.T."/>
            <person name="Winkler M.E."/>
        </authorList>
    </citation>
    <scope>NUCLEOTIDE SEQUENCE</scope>
</reference>
<protein>
    <submittedName>
        <fullName evidence="2">Uncharacterized protein</fullName>
    </submittedName>
</protein>
<evidence type="ECO:0000256" key="1">
    <source>
        <dbReference type="SAM" id="Phobius"/>
    </source>
</evidence>
<keyword evidence="1" id="KW-0472">Membrane</keyword>
<keyword evidence="1" id="KW-1133">Transmembrane helix</keyword>
<organism evidence="2">
    <name type="scientific">marine metagenome</name>
    <dbReference type="NCBI Taxonomy" id="408172"/>
    <lineage>
        <taxon>unclassified sequences</taxon>
        <taxon>metagenomes</taxon>
        <taxon>ecological metagenomes</taxon>
    </lineage>
</organism>
<feature type="non-terminal residue" evidence="2">
    <location>
        <position position="1"/>
    </location>
</feature>
<feature type="transmembrane region" description="Helical" evidence="1">
    <location>
        <begin position="20"/>
        <end position="43"/>
    </location>
</feature>
<dbReference type="AlphaFoldDB" id="A0A382YUU3"/>
<keyword evidence="1" id="KW-0812">Transmembrane</keyword>
<evidence type="ECO:0000313" key="2">
    <source>
        <dbReference type="EMBL" id="SVD86994.1"/>
    </source>
</evidence>
<gene>
    <name evidence="2" type="ORF">METZ01_LOCUS439848</name>
</gene>